<evidence type="ECO:0000313" key="4">
    <source>
        <dbReference type="EMBL" id="GHI62469.1"/>
    </source>
</evidence>
<keyword evidence="5" id="KW-1185">Reference proteome</keyword>
<feature type="region of interest" description="Disordered" evidence="1">
    <location>
        <begin position="102"/>
        <end position="125"/>
    </location>
</feature>
<keyword evidence="2" id="KW-0812">Transmembrane</keyword>
<dbReference type="InterPro" id="IPR049790">
    <property type="entry name" value="Rv3655c/TadE"/>
</dbReference>
<feature type="compositionally biased region" description="Low complexity" evidence="1">
    <location>
        <begin position="102"/>
        <end position="118"/>
    </location>
</feature>
<dbReference type="InterPro" id="IPR012495">
    <property type="entry name" value="TadE-like_dom"/>
</dbReference>
<protein>
    <recommendedName>
        <fullName evidence="3">TadE-like domain-containing protein</fullName>
    </recommendedName>
</protein>
<keyword evidence="2" id="KW-1133">Transmembrane helix</keyword>
<evidence type="ECO:0000256" key="2">
    <source>
        <dbReference type="SAM" id="Phobius"/>
    </source>
</evidence>
<dbReference type="Pfam" id="PF07811">
    <property type="entry name" value="TadE"/>
    <property type="match status" value="1"/>
</dbReference>
<dbReference type="EMBL" id="BNEB01000003">
    <property type="protein sequence ID" value="GHI62469.1"/>
    <property type="molecule type" value="Genomic_DNA"/>
</dbReference>
<evidence type="ECO:0000259" key="3">
    <source>
        <dbReference type="Pfam" id="PF07811"/>
    </source>
</evidence>
<proteinExistence type="predicted"/>
<organism evidence="4 5">
    <name type="scientific">Streptomyces asoensis</name>
    <dbReference type="NCBI Taxonomy" id="249586"/>
    <lineage>
        <taxon>Bacteria</taxon>
        <taxon>Bacillati</taxon>
        <taxon>Actinomycetota</taxon>
        <taxon>Actinomycetes</taxon>
        <taxon>Kitasatosporales</taxon>
        <taxon>Streptomycetaceae</taxon>
        <taxon>Streptomyces</taxon>
    </lineage>
</organism>
<comment type="caution">
    <text evidence="4">The sequence shown here is derived from an EMBL/GenBank/DDBJ whole genome shotgun (WGS) entry which is preliminary data.</text>
</comment>
<name>A0ABQ3S2X8_9ACTN</name>
<feature type="domain" description="TadE-like" evidence="3">
    <location>
        <begin position="2"/>
        <end position="41"/>
    </location>
</feature>
<evidence type="ECO:0000313" key="5">
    <source>
        <dbReference type="Proteomes" id="UP000649259"/>
    </source>
</evidence>
<keyword evidence="2" id="KW-0472">Membrane</keyword>
<evidence type="ECO:0000256" key="1">
    <source>
        <dbReference type="SAM" id="MobiDB-lite"/>
    </source>
</evidence>
<dbReference type="GeneID" id="91471973"/>
<reference evidence="5" key="1">
    <citation type="submission" date="2023-07" db="EMBL/GenBank/DDBJ databases">
        <title>Whole genome shotgun sequence of Streptomyces cacaoi subsp. asoensis NBRC 13813.</title>
        <authorList>
            <person name="Komaki H."/>
            <person name="Tamura T."/>
        </authorList>
    </citation>
    <scope>NUCLEOTIDE SEQUENCE [LARGE SCALE GENOMIC DNA]</scope>
    <source>
        <strain evidence="5">NBRC 13813</strain>
    </source>
</reference>
<accession>A0ABQ3S2X8</accession>
<dbReference type="NCBIfam" id="NF041390">
    <property type="entry name" value="TadE_Rv3655c"/>
    <property type="match status" value="1"/>
</dbReference>
<dbReference type="RefSeq" id="WP_189926990.1">
    <property type="nucleotide sequence ID" value="NZ_BMSI01000015.1"/>
</dbReference>
<feature type="transmembrane region" description="Helical" evidence="2">
    <location>
        <begin position="6"/>
        <end position="27"/>
    </location>
</feature>
<dbReference type="Proteomes" id="UP000649259">
    <property type="component" value="Unassembled WGS sequence"/>
</dbReference>
<sequence>MTAESAVVLPVLVLFATALVYGLLIMAAQIRCVDAARAGARAAARQDAPEAILEVTRAVAPQGAEVTVGREGDQVRVVVVARPPALRVLPVELREEAVAAAEEPLAPAGGTTGAATAGKNEGRAR</sequence>
<gene>
    <name evidence="4" type="ORF">Saso_41190</name>
</gene>